<dbReference type="InterPro" id="IPR023996">
    <property type="entry name" value="TonB-dep_OMP_SusC/RagA"/>
</dbReference>
<dbReference type="Pfam" id="PF13620">
    <property type="entry name" value="CarboxypepD_reg"/>
    <property type="match status" value="1"/>
</dbReference>
<dbReference type="STRING" id="1236989.JCM15548_1495"/>
<dbReference type="GO" id="GO:0015344">
    <property type="term" value="F:siderophore uptake transmembrane transporter activity"/>
    <property type="evidence" value="ECO:0007669"/>
    <property type="project" value="TreeGrafter"/>
</dbReference>
<dbReference type="NCBIfam" id="TIGR04056">
    <property type="entry name" value="OMP_RagA_SusC"/>
    <property type="match status" value="1"/>
</dbReference>
<dbReference type="Pfam" id="PF07715">
    <property type="entry name" value="Plug"/>
    <property type="match status" value="1"/>
</dbReference>
<dbReference type="Proteomes" id="UP000032900">
    <property type="component" value="Unassembled WGS sequence"/>
</dbReference>
<reference evidence="9 10" key="1">
    <citation type="journal article" date="2015" name="Microbes Environ.">
        <title>Distribution and evolution of nitrogen fixation genes in the phylum bacteroidetes.</title>
        <authorList>
            <person name="Inoue J."/>
            <person name="Oshima K."/>
            <person name="Suda W."/>
            <person name="Sakamoto M."/>
            <person name="Iino T."/>
            <person name="Noda S."/>
            <person name="Hongoh Y."/>
            <person name="Hattori M."/>
            <person name="Ohkuma M."/>
        </authorList>
    </citation>
    <scope>NUCLEOTIDE SEQUENCE [LARGE SCALE GENOMIC DNA]</scope>
    <source>
        <strain evidence="9">JCM 15548</strain>
    </source>
</reference>
<dbReference type="InterPro" id="IPR008969">
    <property type="entry name" value="CarboxyPept-like_regulatory"/>
</dbReference>
<dbReference type="GO" id="GO:0009279">
    <property type="term" value="C:cell outer membrane"/>
    <property type="evidence" value="ECO:0007669"/>
    <property type="project" value="UniProtKB-SubCell"/>
</dbReference>
<sequence>MAGTFLLLSGTLFSQNRHEVTGKVLSPFDGKPIPHAVVTAVGLSEPVETDSTGFFTMEVPVLEGFVQAWAEGYYTAEQRLDREGPFLFILIPQQKINYSEQILLPGRQEASRLKASKVTNISHKDFSEGALSLGQGIQNKIPGLQVINQSGMPGEGYVFQARGIKSFVSNSSPLIVVNGMPLFPDYSESRVISGYTTDVLKLFAATDIKNVSFLQGAEASVFGSLGANGVLMIETDDASDMDTRVEYIAQFGVSQKAKSLPVLDRVGYREYIGKMALTRYDDMAVVLQEFPYLKDDPDYFYNYLYNNSTNWQEEIARPAIVMDNTLRIKGGDAIAKYNLTFGFLDEQGVIDNTGFSRYSMKLNANINVSSRLELYAHMALAYYNNKLQEQGLQRETNPLMVSLFKSPLFHPYQKDFNNNVIPAYAPIRDAEGHIPVNNAVTNPLALINQSLVESQAYDVLMNAGLKYQLTPDWMLSGMVGLFQNYNRENVFFPGLTDRTIMPLVGGLAENTVRLGIGETSNLFYNLNTSYKAAFNDQHRVVLTGGLQSAITRREYDSGSGRNTSSDFFRTLDNVSNIGRSFDGYIDEWIWMNFYANAAYYYRNLASLGVTASLDGTSASGRDASRYGIFPSVNAAIYLKNTAFLRDLNWINRLDLRAEAVTTGNSHFSSSIGQYYYYNQVFRQLSGIVRANVPNTLLEWEKNHTLNAGLDLSVWNHRLDLSVDVYRGLSSDVILGRQVSPVLGFPVIMDNMAEIQNQGVELGWQYYVLNHQDYHWVLGATVSKNENKLTSLGGEAPVVNEFADGSALISEEGGPVYAFYGHTTKGVYASDQDAAQDGFTDFSGRPFQVGMFALSITTRMR</sequence>
<dbReference type="InterPro" id="IPR012910">
    <property type="entry name" value="Plug_dom"/>
</dbReference>
<dbReference type="Gene3D" id="2.40.170.20">
    <property type="entry name" value="TonB-dependent receptor, beta-barrel domain"/>
    <property type="match status" value="1"/>
</dbReference>
<dbReference type="GO" id="GO:0044718">
    <property type="term" value="P:siderophore transmembrane transport"/>
    <property type="evidence" value="ECO:0007669"/>
    <property type="project" value="TreeGrafter"/>
</dbReference>
<evidence type="ECO:0000256" key="2">
    <source>
        <dbReference type="ARBA" id="ARBA00022448"/>
    </source>
</evidence>
<dbReference type="EMBL" id="BAZW01000002">
    <property type="protein sequence ID" value="GAO28406.1"/>
    <property type="molecule type" value="Genomic_DNA"/>
</dbReference>
<organism evidence="9 10">
    <name type="scientific">Geofilum rubicundum JCM 15548</name>
    <dbReference type="NCBI Taxonomy" id="1236989"/>
    <lineage>
        <taxon>Bacteria</taxon>
        <taxon>Pseudomonadati</taxon>
        <taxon>Bacteroidota</taxon>
        <taxon>Bacteroidia</taxon>
        <taxon>Marinilabiliales</taxon>
        <taxon>Marinilabiliaceae</taxon>
        <taxon>Geofilum</taxon>
    </lineage>
</organism>
<evidence type="ECO:0000259" key="8">
    <source>
        <dbReference type="Pfam" id="PF07715"/>
    </source>
</evidence>
<evidence type="ECO:0000256" key="7">
    <source>
        <dbReference type="ARBA" id="ARBA00023237"/>
    </source>
</evidence>
<evidence type="ECO:0000256" key="5">
    <source>
        <dbReference type="ARBA" id="ARBA00022729"/>
    </source>
</evidence>
<name>A0A0E9LTF1_9BACT</name>
<dbReference type="PANTHER" id="PTHR30069">
    <property type="entry name" value="TONB-DEPENDENT OUTER MEMBRANE RECEPTOR"/>
    <property type="match status" value="1"/>
</dbReference>
<accession>A0A0E9LTF1</accession>
<keyword evidence="4" id="KW-0812">Transmembrane</keyword>
<evidence type="ECO:0000256" key="3">
    <source>
        <dbReference type="ARBA" id="ARBA00022452"/>
    </source>
</evidence>
<keyword evidence="3" id="KW-1134">Transmembrane beta strand</keyword>
<evidence type="ECO:0000256" key="6">
    <source>
        <dbReference type="ARBA" id="ARBA00023136"/>
    </source>
</evidence>
<dbReference type="SUPFAM" id="SSF56935">
    <property type="entry name" value="Porins"/>
    <property type="match status" value="1"/>
</dbReference>
<dbReference type="InterPro" id="IPR037066">
    <property type="entry name" value="Plug_dom_sf"/>
</dbReference>
<keyword evidence="5" id="KW-0732">Signal</keyword>
<keyword evidence="6" id="KW-0472">Membrane</keyword>
<keyword evidence="7" id="KW-0998">Cell outer membrane</keyword>
<evidence type="ECO:0000313" key="9">
    <source>
        <dbReference type="EMBL" id="GAO28406.1"/>
    </source>
</evidence>
<comment type="subcellular location">
    <subcellularLocation>
        <location evidence="1">Cell outer membrane</location>
        <topology evidence="1">Multi-pass membrane protein</topology>
    </subcellularLocation>
</comment>
<evidence type="ECO:0000256" key="4">
    <source>
        <dbReference type="ARBA" id="ARBA00022692"/>
    </source>
</evidence>
<dbReference type="InterPro" id="IPR036942">
    <property type="entry name" value="Beta-barrel_TonB_sf"/>
</dbReference>
<keyword evidence="2" id="KW-0813">Transport</keyword>
<dbReference type="InterPro" id="IPR039426">
    <property type="entry name" value="TonB-dep_rcpt-like"/>
</dbReference>
<dbReference type="PANTHER" id="PTHR30069:SF29">
    <property type="entry name" value="HEMOGLOBIN AND HEMOGLOBIN-HAPTOGLOBIN-BINDING PROTEIN 1-RELATED"/>
    <property type="match status" value="1"/>
</dbReference>
<dbReference type="SUPFAM" id="SSF49464">
    <property type="entry name" value="Carboxypeptidase regulatory domain-like"/>
    <property type="match status" value="1"/>
</dbReference>
<dbReference type="Gene3D" id="2.170.130.10">
    <property type="entry name" value="TonB-dependent receptor, plug domain"/>
    <property type="match status" value="1"/>
</dbReference>
<dbReference type="Gene3D" id="2.60.40.1120">
    <property type="entry name" value="Carboxypeptidase-like, regulatory domain"/>
    <property type="match status" value="1"/>
</dbReference>
<feature type="domain" description="TonB-dependent receptor plug" evidence="8">
    <location>
        <begin position="116"/>
        <end position="230"/>
    </location>
</feature>
<keyword evidence="10" id="KW-1185">Reference proteome</keyword>
<evidence type="ECO:0000313" key="10">
    <source>
        <dbReference type="Proteomes" id="UP000032900"/>
    </source>
</evidence>
<evidence type="ECO:0000256" key="1">
    <source>
        <dbReference type="ARBA" id="ARBA00004571"/>
    </source>
</evidence>
<protein>
    <submittedName>
        <fullName evidence="9">Outer membrane protein</fullName>
    </submittedName>
</protein>
<proteinExistence type="predicted"/>
<gene>
    <name evidence="9" type="ORF">JCM15548_1495</name>
</gene>
<comment type="caution">
    <text evidence="9">The sequence shown here is derived from an EMBL/GenBank/DDBJ whole genome shotgun (WGS) entry which is preliminary data.</text>
</comment>
<dbReference type="AlphaFoldDB" id="A0A0E9LTF1"/>